<feature type="transmembrane region" description="Helical" evidence="2">
    <location>
        <begin position="776"/>
        <end position="794"/>
    </location>
</feature>
<name>W3WQ51_PESFW</name>
<feature type="transmembrane region" description="Helical" evidence="2">
    <location>
        <begin position="232"/>
        <end position="250"/>
    </location>
</feature>
<dbReference type="HOGENOM" id="CLU_288371_0_0_1"/>
<feature type="compositionally biased region" description="Basic and acidic residues" evidence="1">
    <location>
        <begin position="713"/>
        <end position="729"/>
    </location>
</feature>
<dbReference type="eggNOG" id="ENOG502QQ7D">
    <property type="taxonomic scope" value="Eukaryota"/>
</dbReference>
<organism evidence="3 4">
    <name type="scientific">Pestalotiopsis fici (strain W106-1 / CGMCC3.15140)</name>
    <dbReference type="NCBI Taxonomy" id="1229662"/>
    <lineage>
        <taxon>Eukaryota</taxon>
        <taxon>Fungi</taxon>
        <taxon>Dikarya</taxon>
        <taxon>Ascomycota</taxon>
        <taxon>Pezizomycotina</taxon>
        <taxon>Sordariomycetes</taxon>
        <taxon>Xylariomycetidae</taxon>
        <taxon>Amphisphaeriales</taxon>
        <taxon>Sporocadaceae</taxon>
        <taxon>Pestalotiopsis</taxon>
    </lineage>
</organism>
<gene>
    <name evidence="3" type="ORF">PFICI_12878</name>
</gene>
<keyword evidence="2" id="KW-0812">Transmembrane</keyword>
<feature type="transmembrane region" description="Helical" evidence="2">
    <location>
        <begin position="737"/>
        <end position="756"/>
    </location>
</feature>
<feature type="region of interest" description="Disordered" evidence="1">
    <location>
        <begin position="712"/>
        <end position="731"/>
    </location>
</feature>
<keyword evidence="4" id="KW-1185">Reference proteome</keyword>
<dbReference type="EMBL" id="KI912118">
    <property type="protein sequence ID" value="ETS75934.1"/>
    <property type="molecule type" value="Genomic_DNA"/>
</dbReference>
<proteinExistence type="predicted"/>
<evidence type="ECO:0000313" key="3">
    <source>
        <dbReference type="EMBL" id="ETS75934.1"/>
    </source>
</evidence>
<dbReference type="OMA" id="FKHERIM"/>
<dbReference type="Proteomes" id="UP000030651">
    <property type="component" value="Unassembled WGS sequence"/>
</dbReference>
<evidence type="ECO:0000256" key="2">
    <source>
        <dbReference type="SAM" id="Phobius"/>
    </source>
</evidence>
<feature type="transmembrane region" description="Helical" evidence="2">
    <location>
        <begin position="156"/>
        <end position="176"/>
    </location>
</feature>
<protein>
    <submittedName>
        <fullName evidence="3">Uncharacterized protein</fullName>
    </submittedName>
</protein>
<feature type="transmembrane region" description="Helical" evidence="2">
    <location>
        <begin position="124"/>
        <end position="144"/>
    </location>
</feature>
<dbReference type="RefSeq" id="XP_007839650.1">
    <property type="nucleotide sequence ID" value="XM_007841459.1"/>
</dbReference>
<feature type="transmembrane region" description="Helical" evidence="2">
    <location>
        <begin position="842"/>
        <end position="869"/>
    </location>
</feature>
<dbReference type="OrthoDB" id="5332281at2759"/>
<dbReference type="PANTHER" id="PTHR37544:SF3">
    <property type="entry name" value="SPRAY"/>
    <property type="match status" value="1"/>
</dbReference>
<dbReference type="GeneID" id="19277891"/>
<sequence length="1066" mass="117984">METTSGRNLTPSHRLRDHTINVNGDYSAIESNEPDDGDISNSRCRRECRIANQQAVRTDVVAPDLLNHISSESQSLREHQQACHRLLETRHADQLSLLPGGGHNGHHHPKTPWQPFYLRRTTSLLFMGVFVLMIVGLETLSTISTQQSGLPGGMPFMRYMWSYGTTGILTLTAAFWHRLDYETKVAVPWFKANPIITSKAALEVDYIDTWSLLVPFKAFRNRDWDVTSSSSISLLLQVVIVLSTALFSLMPTNLTNDAEPIFLTSRFVDDPTRLKNSESLLPYYIVMGSEAPDGRLSDNGALRNARLTYPEGCTDQFAYQTFDPVSSNLIEVKATVEGLSLDLACEPASVEKVVIMPEYFLTFQEDNTIYITGEGPYFPVTYQGCQTNISWDNFDPERKANTTFRENGMMLNGIRGFGGMQCNSTNKHDHRLVLLSFEVELHSTKQNIVIKNDSDMGAGKEGYNITVDATVSQAVALACKPSLEQISLNVSRNSEGVQSVAPINGEPVDSLRFVHPWDFIDFFFDKYAISTSAYDVSEVNMTIGANGWSQIVLAFCGRSCNQTPRLLNGTFLEEILASFFSYFAAATAHALLRERAQITSTGISSVNMTSLRVQPMVCEAMVALLTVVILTILVTQFKHERIMPCMISPGSIAAMAILAGRTASSGFSTDLGSVRTTQLLAWLSTSLCENFFPYQLVVPAWTKMNTHLSNLKRTAENERPTSSDNDKFKHPGPLRPLNRLAFTVATTGCAITLMGLLRKSANEEGLGDAEGSKYLLYLWTAVPAAILTTLSWWMSSIDTQVRLFAPYNCLKHDNCRSSILHMDLMRGLIPTILYQELKTSNFAAVLTTISALLGATLTTASAALFHVIIHPVSEPVELTLQTILTAPTPKPVAVTDSWSLALRNPSYVDTTRPSSLILETNLSYSQEVYQDLVFPTYSIITLDTANASQTNNVSSATIKAITPALRPRLSCRLYNEADIEAVYKRDQPKVWSDDLLNSISVNITSEYSCWQHHPLIKSTALFETGNLSELFFAATASNTASTILMSGCRSFLYIWGYHDSSPGPVG</sequence>
<dbReference type="InParanoid" id="W3WQ51"/>
<feature type="transmembrane region" description="Helical" evidence="2">
    <location>
        <begin position="613"/>
        <end position="635"/>
    </location>
</feature>
<keyword evidence="2" id="KW-1133">Transmembrane helix</keyword>
<dbReference type="Pfam" id="PF11915">
    <property type="entry name" value="DUF3433"/>
    <property type="match status" value="2"/>
</dbReference>
<evidence type="ECO:0000256" key="1">
    <source>
        <dbReference type="SAM" id="MobiDB-lite"/>
    </source>
</evidence>
<reference evidence="4" key="1">
    <citation type="journal article" date="2015" name="BMC Genomics">
        <title>Genomic and transcriptomic analysis of the endophytic fungus Pestalotiopsis fici reveals its lifestyle and high potential for synthesis of natural products.</title>
        <authorList>
            <person name="Wang X."/>
            <person name="Zhang X."/>
            <person name="Liu L."/>
            <person name="Xiang M."/>
            <person name="Wang W."/>
            <person name="Sun X."/>
            <person name="Che Y."/>
            <person name="Guo L."/>
            <person name="Liu G."/>
            <person name="Guo L."/>
            <person name="Wang C."/>
            <person name="Yin W.B."/>
            <person name="Stadler M."/>
            <person name="Zhang X."/>
            <person name="Liu X."/>
        </authorList>
    </citation>
    <scope>NUCLEOTIDE SEQUENCE [LARGE SCALE GENOMIC DNA]</scope>
    <source>
        <strain evidence="4">W106-1 / CGMCC3.15140</strain>
    </source>
</reference>
<evidence type="ECO:0000313" key="4">
    <source>
        <dbReference type="Proteomes" id="UP000030651"/>
    </source>
</evidence>
<accession>W3WQ51</accession>
<dbReference type="KEGG" id="pfy:PFICI_12878"/>
<keyword evidence="2" id="KW-0472">Membrane</keyword>
<dbReference type="PANTHER" id="PTHR37544">
    <property type="entry name" value="SPRAY-RELATED"/>
    <property type="match status" value="1"/>
</dbReference>
<dbReference type="AlphaFoldDB" id="W3WQ51"/>
<dbReference type="InterPro" id="IPR021840">
    <property type="entry name" value="DUF3433"/>
</dbReference>